<protein>
    <submittedName>
        <fullName evidence="2">Uncharacterized protein</fullName>
    </submittedName>
</protein>
<dbReference type="Proteomes" id="UP000190696">
    <property type="component" value="Unassembled WGS sequence"/>
</dbReference>
<gene>
    <name evidence="2" type="ORF">BW900_29710</name>
</gene>
<reference evidence="2 3" key="1">
    <citation type="submission" date="2017-01" db="EMBL/GenBank/DDBJ databases">
        <title>Bacillus cereus isolates.</title>
        <authorList>
            <person name="Beno S.M."/>
        </authorList>
    </citation>
    <scope>NUCLEOTIDE SEQUENCE [LARGE SCALE GENOMIC DNA]</scope>
    <source>
        <strain evidence="2 3">FSL W7-1108</strain>
    </source>
</reference>
<comment type="caution">
    <text evidence="2">The sequence shown here is derived from an EMBL/GenBank/DDBJ whole genome shotgun (WGS) entry which is preliminary data.</text>
</comment>
<evidence type="ECO:0000313" key="2">
    <source>
        <dbReference type="EMBL" id="OOR02939.1"/>
    </source>
</evidence>
<name>A0A1S9SZT3_BACMY</name>
<organism evidence="2 3">
    <name type="scientific">Bacillus mycoides</name>
    <dbReference type="NCBI Taxonomy" id="1405"/>
    <lineage>
        <taxon>Bacteria</taxon>
        <taxon>Bacillati</taxon>
        <taxon>Bacillota</taxon>
        <taxon>Bacilli</taxon>
        <taxon>Bacillales</taxon>
        <taxon>Bacillaceae</taxon>
        <taxon>Bacillus</taxon>
        <taxon>Bacillus cereus group</taxon>
    </lineage>
</organism>
<feature type="compositionally biased region" description="Basic and acidic residues" evidence="1">
    <location>
        <begin position="100"/>
        <end position="109"/>
    </location>
</feature>
<accession>A0A1S9SZT3</accession>
<evidence type="ECO:0000256" key="1">
    <source>
        <dbReference type="SAM" id="MobiDB-lite"/>
    </source>
</evidence>
<feature type="region of interest" description="Disordered" evidence="1">
    <location>
        <begin position="84"/>
        <end position="109"/>
    </location>
</feature>
<dbReference type="EMBL" id="MUAI01000072">
    <property type="protein sequence ID" value="OOR02939.1"/>
    <property type="molecule type" value="Genomic_DNA"/>
</dbReference>
<proteinExistence type="predicted"/>
<dbReference type="AlphaFoldDB" id="A0A1S9SZT3"/>
<evidence type="ECO:0000313" key="3">
    <source>
        <dbReference type="Proteomes" id="UP000190696"/>
    </source>
</evidence>
<sequence length="109" mass="12633">MPLRDNLHIRRSSRRYLPSSYLLEVELGKPYIICTLYSKDVVRQNDVIEGMGCWKKRKSQSRKITGTHNCANSIQGKKTLMMQPERVQTSNRSSTRKKAERNFCGKEGI</sequence>